<feature type="compositionally biased region" description="Polar residues" evidence="1">
    <location>
        <begin position="61"/>
        <end position="72"/>
    </location>
</feature>
<comment type="caution">
    <text evidence="2">The sequence shown here is derived from an EMBL/GenBank/DDBJ whole genome shotgun (WGS) entry which is preliminary data.</text>
</comment>
<proteinExistence type="predicted"/>
<protein>
    <submittedName>
        <fullName evidence="2">26684_t:CDS:1</fullName>
    </submittedName>
</protein>
<feature type="region of interest" description="Disordered" evidence="1">
    <location>
        <begin position="61"/>
        <end position="85"/>
    </location>
</feature>
<evidence type="ECO:0000313" key="3">
    <source>
        <dbReference type="Proteomes" id="UP000789901"/>
    </source>
</evidence>
<sequence>MDDVANLPETEEAHSSIYTERVETSVNVEPSITLSLALNKGNIASVNLTANNRESAWKVNNISHDQPNQINSRNEDITQPKENDEFTEPTLWKLNSRMLDNPFISKEIKDDLKDMEATSDWITIRSDVNQFLELVSHLPPQKLVYKKFTRE</sequence>
<name>A0ABN7WDC3_GIGMA</name>
<reference evidence="2 3" key="1">
    <citation type="submission" date="2021-06" db="EMBL/GenBank/DDBJ databases">
        <authorList>
            <person name="Kallberg Y."/>
            <person name="Tangrot J."/>
            <person name="Rosling A."/>
        </authorList>
    </citation>
    <scope>NUCLEOTIDE SEQUENCE [LARGE SCALE GENOMIC DNA]</scope>
    <source>
        <strain evidence="2 3">120-4 pot B 10/14</strain>
    </source>
</reference>
<accession>A0ABN7WDC3</accession>
<gene>
    <name evidence="2" type="ORF">GMARGA_LOCUS29639</name>
</gene>
<evidence type="ECO:0000313" key="2">
    <source>
        <dbReference type="EMBL" id="CAG8828228.1"/>
    </source>
</evidence>
<keyword evidence="3" id="KW-1185">Reference proteome</keyword>
<evidence type="ECO:0000256" key="1">
    <source>
        <dbReference type="SAM" id="MobiDB-lite"/>
    </source>
</evidence>
<feature type="compositionally biased region" description="Basic and acidic residues" evidence="1">
    <location>
        <begin position="73"/>
        <end position="84"/>
    </location>
</feature>
<dbReference type="EMBL" id="CAJVQB010040280">
    <property type="protein sequence ID" value="CAG8828228.1"/>
    <property type="molecule type" value="Genomic_DNA"/>
</dbReference>
<dbReference type="Proteomes" id="UP000789901">
    <property type="component" value="Unassembled WGS sequence"/>
</dbReference>
<organism evidence="2 3">
    <name type="scientific">Gigaspora margarita</name>
    <dbReference type="NCBI Taxonomy" id="4874"/>
    <lineage>
        <taxon>Eukaryota</taxon>
        <taxon>Fungi</taxon>
        <taxon>Fungi incertae sedis</taxon>
        <taxon>Mucoromycota</taxon>
        <taxon>Glomeromycotina</taxon>
        <taxon>Glomeromycetes</taxon>
        <taxon>Diversisporales</taxon>
        <taxon>Gigasporaceae</taxon>
        <taxon>Gigaspora</taxon>
    </lineage>
</organism>